<comment type="caution">
    <text evidence="1">The sequence shown here is derived from an EMBL/GenBank/DDBJ whole genome shotgun (WGS) entry which is preliminary data.</text>
</comment>
<gene>
    <name evidence="1" type="ORF">CFN78_13410</name>
</gene>
<reference evidence="1 2" key="1">
    <citation type="submission" date="2017-07" db="EMBL/GenBank/DDBJ databases">
        <title>Amycolatopsis antarcticus sp. nov., isolated from the surface of an Antarcticus brown macroalga.</title>
        <authorList>
            <person name="Wang J."/>
            <person name="Leiva S."/>
            <person name="Huang J."/>
            <person name="Huang Y."/>
        </authorList>
    </citation>
    <scope>NUCLEOTIDE SEQUENCE [LARGE SCALE GENOMIC DNA]</scope>
    <source>
        <strain evidence="1 2">AU-G6</strain>
    </source>
</reference>
<dbReference type="AlphaFoldDB" id="A0A263D2Q0"/>
<proteinExistence type="predicted"/>
<evidence type="ECO:0008006" key="3">
    <source>
        <dbReference type="Google" id="ProtNLM"/>
    </source>
</evidence>
<evidence type="ECO:0000313" key="1">
    <source>
        <dbReference type="EMBL" id="OZM72631.1"/>
    </source>
</evidence>
<accession>A0A263D2Q0</accession>
<evidence type="ECO:0000313" key="2">
    <source>
        <dbReference type="Proteomes" id="UP000242444"/>
    </source>
</evidence>
<dbReference type="InParanoid" id="A0A263D2Q0"/>
<dbReference type="RefSeq" id="WP_094863108.1">
    <property type="nucleotide sequence ID" value="NZ_NKYE01000007.1"/>
</dbReference>
<keyword evidence="2" id="KW-1185">Reference proteome</keyword>
<dbReference type="Proteomes" id="UP000242444">
    <property type="component" value="Unassembled WGS sequence"/>
</dbReference>
<sequence>MRLRSIPGRWRGTPKDDIDHAFQRVEQLTAVGATISAMELLATSKSLDDNGLLGWPISRTRMLGLNRGVGKQLDKVLKYPQVVNVVRTRALSGLSLLAPRVNRKGRGAALAGMTSTGAAMNLRSNYGLDGSDHLAFINFAVSLLEKAYPHDRRAREAALAFIAAQSCLSYFTSGAVKLTSPVWRSGDAITGVFRTRTYGDKLFYQVAKSNKFAAQGLAWMVMLSEVLFPLVLVAPKPIARLILLSGMGFHLGNARFMGLNRFFWSFVATYPAVAHFSRSLGFASRTEARKQLASASS</sequence>
<dbReference type="EMBL" id="NKYE01000007">
    <property type="protein sequence ID" value="OZM72631.1"/>
    <property type="molecule type" value="Genomic_DNA"/>
</dbReference>
<protein>
    <recommendedName>
        <fullName evidence="3">HTTM domain-containing protein</fullName>
    </recommendedName>
</protein>
<name>A0A263D2Q0_9PSEU</name>
<organism evidence="1 2">
    <name type="scientific">Amycolatopsis antarctica</name>
    <dbReference type="NCBI Taxonomy" id="1854586"/>
    <lineage>
        <taxon>Bacteria</taxon>
        <taxon>Bacillati</taxon>
        <taxon>Actinomycetota</taxon>
        <taxon>Actinomycetes</taxon>
        <taxon>Pseudonocardiales</taxon>
        <taxon>Pseudonocardiaceae</taxon>
        <taxon>Amycolatopsis</taxon>
    </lineage>
</organism>
<dbReference type="OrthoDB" id="5422338at2"/>